<proteinExistence type="predicted"/>
<name>A0A8E0S1U6_9TREM</name>
<dbReference type="AlphaFoldDB" id="A0A8E0S1U6"/>
<dbReference type="EMBL" id="LUCM01002794">
    <property type="protein sequence ID" value="KAA0196842.1"/>
    <property type="molecule type" value="Genomic_DNA"/>
</dbReference>
<protein>
    <submittedName>
        <fullName evidence="1">Uncharacterized protein</fullName>
    </submittedName>
</protein>
<gene>
    <name evidence="1" type="ORF">FBUS_01921</name>
</gene>
<sequence length="550" mass="63072">MTIGVIVEPRKLKNHTLIVSNFQMIDNAQVIVRRFRTNICLCMTPSGIVGTERLVNNTLTDNCSWRLRVSRHGVGFEHLVYADDIDLGTDGPGHEIPRYQVATLSAQAGKYPGIKSGWMYKLWEPEATWSVYQGEVSALREIVTTQSPNKTQFTTQVSTTANDNLVRTAESISAEQARACNNNNSNNNKSRNSSDDHSALKVGGKEVFWFQAPAQYIIDVQRNLQKKYCVSLIYNLSSTVQNELTASVKIINKLRFAYRQLEAVINQNRTDTTSSNDGYSVRRNASLSTLFDKWLFWTDLRWQTKIKRITERSNSSNQIFPPLCALSYSPVREAHIHSQDSTLSSMLEKYELTQVYYDLFMQVQHLARWTKVERRNWLRHPRLPTLLRYLGLTAPSAAQLRQAIFVLRRYLPKYDIISTNKSPSKINYGVAGTFDMDTLNRILLDRRERGAVVQRAIALKFEELRSWPRLTRRTNGKLLEQTPISVDSLRKVITSLGEKDYCYAHLVSSWFAYLSTDLPGHCRDQVIGAMSTIEKLPRNIFQTRRSFFTS</sequence>
<accession>A0A8E0S1U6</accession>
<comment type="caution">
    <text evidence="1">The sequence shown here is derived from an EMBL/GenBank/DDBJ whole genome shotgun (WGS) entry which is preliminary data.</text>
</comment>
<evidence type="ECO:0000313" key="1">
    <source>
        <dbReference type="EMBL" id="KAA0196842.1"/>
    </source>
</evidence>
<evidence type="ECO:0000313" key="2">
    <source>
        <dbReference type="Proteomes" id="UP000728185"/>
    </source>
</evidence>
<dbReference type="OrthoDB" id="6271583at2759"/>
<keyword evidence="2" id="KW-1185">Reference proteome</keyword>
<reference evidence="1" key="1">
    <citation type="submission" date="2019-05" db="EMBL/GenBank/DDBJ databases">
        <title>Annotation for the trematode Fasciolopsis buski.</title>
        <authorList>
            <person name="Choi Y.-J."/>
        </authorList>
    </citation>
    <scope>NUCLEOTIDE SEQUENCE</scope>
    <source>
        <strain evidence="1">HT</strain>
        <tissue evidence="1">Whole worm</tissue>
    </source>
</reference>
<dbReference type="Proteomes" id="UP000728185">
    <property type="component" value="Unassembled WGS sequence"/>
</dbReference>
<organism evidence="1 2">
    <name type="scientific">Fasciolopsis buskii</name>
    <dbReference type="NCBI Taxonomy" id="27845"/>
    <lineage>
        <taxon>Eukaryota</taxon>
        <taxon>Metazoa</taxon>
        <taxon>Spiralia</taxon>
        <taxon>Lophotrochozoa</taxon>
        <taxon>Platyhelminthes</taxon>
        <taxon>Trematoda</taxon>
        <taxon>Digenea</taxon>
        <taxon>Plagiorchiida</taxon>
        <taxon>Echinostomata</taxon>
        <taxon>Echinostomatoidea</taxon>
        <taxon>Fasciolidae</taxon>
        <taxon>Fasciolopsis</taxon>
    </lineage>
</organism>